<accession>A0AAV0W2C6</accession>
<evidence type="ECO:0000313" key="2">
    <source>
        <dbReference type="Proteomes" id="UP001160148"/>
    </source>
</evidence>
<comment type="caution">
    <text evidence="1">The sequence shown here is derived from an EMBL/GenBank/DDBJ whole genome shotgun (WGS) entry which is preliminary data.</text>
</comment>
<sequence>MSVNKNISRSTKRRRFLEDLEMVDYLYDNDKNVECELQPSTSYEVDYNLANENTNFSASNANNPFSDIKLPGSPISCDGFSINSLNEADNEFENNLFSSDSDFDEDFDTNDQLKISGSFDMFEDKDCILKPLAKWAVTYNITLISLSSLLKVLKGHKCFKDIPLDARTVLKTNKPNQCNDIQIVSPGLYYHFGVANGLNCLGDMLMNFDDVIKIVIGIDGLPLTKSSSSTFWPILGYARYPAINSYSQHNIIFIIGLYWGREKPQSCNDYLKYLVSELKDLYTNGMQTKFGKKIVIVDTFCCDCPAKSFILSVKGHAGYSSCIRCRIEGERINNTTCFLGTNFSKRTHSDFLNRVDDDHHITSTVSILTEIPGINIVEDFSLDYMHLVCLGVMKKMLLLWLGVSKNAPVNVRIPSRSVNSISNHLLLLNTFVPSDFSRKCRGLNEICRFKATEFRLFLLYTGPVVLKDILNNECYFHFLCLHISFRVLLCPGSSEKLVNFSEKLIKYFVENFSEIYGPQFISHNVHGLLHIVDDYRKFKSLEECSCFPFENYMKVLKKMVRKHEKPLEQVINRYHESLLFNQPIVLKSQKKIIYKKPYSYGPSVFEHLTVPHFQIVFKNNIKINIKSSSDSYIGFTDETGLKIVKVFNICRDSMTEKYVFVVKHFETIGIFFDKPISSLKLGIAVVKNLSEFYSTIDIENTEFVKYMILSSNSNLNVAYPILHLFNF</sequence>
<proteinExistence type="predicted"/>
<reference evidence="1 2" key="1">
    <citation type="submission" date="2023-01" db="EMBL/GenBank/DDBJ databases">
        <authorList>
            <person name="Whitehead M."/>
        </authorList>
    </citation>
    <scope>NUCLEOTIDE SEQUENCE [LARGE SCALE GENOMIC DNA]</scope>
</reference>
<dbReference type="AlphaFoldDB" id="A0AAV0W2C6"/>
<evidence type="ECO:0008006" key="3">
    <source>
        <dbReference type="Google" id="ProtNLM"/>
    </source>
</evidence>
<dbReference type="PANTHER" id="PTHR33053:SF24">
    <property type="entry name" value="TRANSPOSASE DOMAIN-CONTAINING PROTEIN"/>
    <property type="match status" value="1"/>
</dbReference>
<dbReference type="PANTHER" id="PTHR33053">
    <property type="entry name" value="PROTEIN, PUTATIVE-RELATED"/>
    <property type="match status" value="1"/>
</dbReference>
<name>A0AAV0W2C6_9HEMI</name>
<dbReference type="EMBL" id="CARXXK010000001">
    <property type="protein sequence ID" value="CAI6349946.1"/>
    <property type="molecule type" value="Genomic_DNA"/>
</dbReference>
<evidence type="ECO:0000313" key="1">
    <source>
        <dbReference type="EMBL" id="CAI6349946.1"/>
    </source>
</evidence>
<organism evidence="1 2">
    <name type="scientific">Macrosiphum euphorbiae</name>
    <name type="common">potato aphid</name>
    <dbReference type="NCBI Taxonomy" id="13131"/>
    <lineage>
        <taxon>Eukaryota</taxon>
        <taxon>Metazoa</taxon>
        <taxon>Ecdysozoa</taxon>
        <taxon>Arthropoda</taxon>
        <taxon>Hexapoda</taxon>
        <taxon>Insecta</taxon>
        <taxon>Pterygota</taxon>
        <taxon>Neoptera</taxon>
        <taxon>Paraneoptera</taxon>
        <taxon>Hemiptera</taxon>
        <taxon>Sternorrhyncha</taxon>
        <taxon>Aphidomorpha</taxon>
        <taxon>Aphidoidea</taxon>
        <taxon>Aphididae</taxon>
        <taxon>Macrosiphini</taxon>
        <taxon>Macrosiphum</taxon>
    </lineage>
</organism>
<gene>
    <name evidence="1" type="ORF">MEUPH1_LOCUS6457</name>
</gene>
<dbReference type="Proteomes" id="UP001160148">
    <property type="component" value="Unassembled WGS sequence"/>
</dbReference>
<protein>
    <recommendedName>
        <fullName evidence="3">Transposase domain-containing protein</fullName>
    </recommendedName>
</protein>
<keyword evidence="2" id="KW-1185">Reference proteome</keyword>